<sequence length="86" mass="9441">MNSVAGGGVDMSPDAVRMDGRTKGYRIHRRKLEAARQKREARLKNKAKASFTEKVKGKMSEMGGGRYDNAKPVASLKNDDEDDAKG</sequence>
<feature type="region of interest" description="Disordered" evidence="1">
    <location>
        <begin position="1"/>
        <end position="86"/>
    </location>
</feature>
<dbReference type="EMBL" id="UINC01053094">
    <property type="protein sequence ID" value="SVB69200.1"/>
    <property type="molecule type" value="Genomic_DNA"/>
</dbReference>
<proteinExistence type="predicted"/>
<reference evidence="2" key="1">
    <citation type="submission" date="2018-05" db="EMBL/GenBank/DDBJ databases">
        <authorList>
            <person name="Lanie J.A."/>
            <person name="Ng W.-L."/>
            <person name="Kazmierczak K.M."/>
            <person name="Andrzejewski T.M."/>
            <person name="Davidsen T.M."/>
            <person name="Wayne K.J."/>
            <person name="Tettelin H."/>
            <person name="Glass J.I."/>
            <person name="Rusch D."/>
            <person name="Podicherti R."/>
            <person name="Tsui H.-C.T."/>
            <person name="Winkler M.E."/>
        </authorList>
    </citation>
    <scope>NUCLEOTIDE SEQUENCE</scope>
</reference>
<organism evidence="2">
    <name type="scientific">marine metagenome</name>
    <dbReference type="NCBI Taxonomy" id="408172"/>
    <lineage>
        <taxon>unclassified sequences</taxon>
        <taxon>metagenomes</taxon>
        <taxon>ecological metagenomes</taxon>
    </lineage>
</organism>
<feature type="compositionally biased region" description="Basic and acidic residues" evidence="1">
    <location>
        <begin position="32"/>
        <end position="43"/>
    </location>
</feature>
<protein>
    <submittedName>
        <fullName evidence="2">Uncharacterized protein</fullName>
    </submittedName>
</protein>
<evidence type="ECO:0000256" key="1">
    <source>
        <dbReference type="SAM" id="MobiDB-lite"/>
    </source>
</evidence>
<evidence type="ECO:0000313" key="2">
    <source>
        <dbReference type="EMBL" id="SVB69200.1"/>
    </source>
</evidence>
<accession>A0A382G1U1</accession>
<name>A0A382G1U1_9ZZZZ</name>
<gene>
    <name evidence="2" type="ORF">METZ01_LOCUS222054</name>
</gene>
<dbReference type="AlphaFoldDB" id="A0A382G1U1"/>